<evidence type="ECO:0000313" key="2">
    <source>
        <dbReference type="Proteomes" id="UP000318288"/>
    </source>
</evidence>
<accession>A0A5C6EFD3</accession>
<sequence>MLQIERSELHCVHRTIQRSEESRIRSNHGSGRIFLAMNCDTDIGFFAFGGDFKNEVSS</sequence>
<reference evidence="1 2" key="1">
    <citation type="submission" date="2019-02" db="EMBL/GenBank/DDBJ databases">
        <title>Deep-cultivation of Planctomycetes and their phenomic and genomic characterization uncovers novel biology.</title>
        <authorList>
            <person name="Wiegand S."/>
            <person name="Jogler M."/>
            <person name="Boedeker C."/>
            <person name="Pinto D."/>
            <person name="Vollmers J."/>
            <person name="Rivas-Marin E."/>
            <person name="Kohn T."/>
            <person name="Peeters S.H."/>
            <person name="Heuer A."/>
            <person name="Rast P."/>
            <person name="Oberbeckmann S."/>
            <person name="Bunk B."/>
            <person name="Jeske O."/>
            <person name="Meyerdierks A."/>
            <person name="Storesund J.E."/>
            <person name="Kallscheuer N."/>
            <person name="Luecker S."/>
            <person name="Lage O.M."/>
            <person name="Pohl T."/>
            <person name="Merkel B.J."/>
            <person name="Hornburger P."/>
            <person name="Mueller R.-W."/>
            <person name="Bruemmer F."/>
            <person name="Labrenz M."/>
            <person name="Spormann A.M."/>
            <person name="Op Den Camp H."/>
            <person name="Overmann J."/>
            <person name="Amann R."/>
            <person name="Jetten M.S.M."/>
            <person name="Mascher T."/>
            <person name="Medema M.H."/>
            <person name="Devos D.P."/>
            <person name="Kaster A.-K."/>
            <person name="Ovreas L."/>
            <person name="Rohde M."/>
            <person name="Galperin M.Y."/>
            <person name="Jogler C."/>
        </authorList>
    </citation>
    <scope>NUCLEOTIDE SEQUENCE [LARGE SCALE GENOMIC DNA]</scope>
    <source>
        <strain evidence="1 2">Poly51</strain>
    </source>
</reference>
<proteinExistence type="predicted"/>
<keyword evidence="2" id="KW-1185">Reference proteome</keyword>
<protein>
    <submittedName>
        <fullName evidence="1">Uncharacterized protein</fullName>
    </submittedName>
</protein>
<dbReference type="Proteomes" id="UP000318288">
    <property type="component" value="Unassembled WGS sequence"/>
</dbReference>
<comment type="caution">
    <text evidence="1">The sequence shown here is derived from an EMBL/GenBank/DDBJ whole genome shotgun (WGS) entry which is preliminary data.</text>
</comment>
<name>A0A5C6EFD3_9BACT</name>
<dbReference type="EMBL" id="SJPW01000007">
    <property type="protein sequence ID" value="TWU47225.1"/>
    <property type="molecule type" value="Genomic_DNA"/>
</dbReference>
<evidence type="ECO:0000313" key="1">
    <source>
        <dbReference type="EMBL" id="TWU47225.1"/>
    </source>
</evidence>
<dbReference type="AlphaFoldDB" id="A0A5C6EFD3"/>
<gene>
    <name evidence="1" type="ORF">Poly51_50240</name>
</gene>
<organism evidence="1 2">
    <name type="scientific">Rubripirellula tenax</name>
    <dbReference type="NCBI Taxonomy" id="2528015"/>
    <lineage>
        <taxon>Bacteria</taxon>
        <taxon>Pseudomonadati</taxon>
        <taxon>Planctomycetota</taxon>
        <taxon>Planctomycetia</taxon>
        <taxon>Pirellulales</taxon>
        <taxon>Pirellulaceae</taxon>
        <taxon>Rubripirellula</taxon>
    </lineage>
</organism>